<dbReference type="Proteomes" id="UP000434475">
    <property type="component" value="Unassembled WGS sequence"/>
</dbReference>
<dbReference type="EC" id="2.1.1.195" evidence="5"/>
<evidence type="ECO:0000256" key="2">
    <source>
        <dbReference type="ARBA" id="ARBA00022603"/>
    </source>
</evidence>
<reference evidence="9 10" key="1">
    <citation type="journal article" date="2019" name="Nat. Med.">
        <title>A library of human gut bacterial isolates paired with longitudinal multiomics data enables mechanistic microbiome research.</title>
        <authorList>
            <person name="Poyet M."/>
            <person name="Groussin M."/>
            <person name="Gibbons S.M."/>
            <person name="Avila-Pacheco J."/>
            <person name="Jiang X."/>
            <person name="Kearney S.M."/>
            <person name="Perrotta A.R."/>
            <person name="Berdy B."/>
            <person name="Zhao S."/>
            <person name="Lieberman T.D."/>
            <person name="Swanson P.K."/>
            <person name="Smith M."/>
            <person name="Roesemann S."/>
            <person name="Alexander J.E."/>
            <person name="Rich S.A."/>
            <person name="Livny J."/>
            <person name="Vlamakis H."/>
            <person name="Clish C."/>
            <person name="Bullock K."/>
            <person name="Deik A."/>
            <person name="Scott J."/>
            <person name="Pierce K.A."/>
            <person name="Xavier R.J."/>
            <person name="Alm E.J."/>
        </authorList>
    </citation>
    <scope>NUCLEOTIDE SEQUENCE [LARGE SCALE GENOMIC DNA]</scope>
    <source>
        <strain evidence="7 10">BIOML-A2</strain>
        <strain evidence="8 9">BIOML-A5</strain>
    </source>
</reference>
<keyword evidence="2 5" id="KW-0489">Methyltransferase</keyword>
<comment type="caution">
    <text evidence="7">The sequence shown here is derived from an EMBL/GenBank/DDBJ whole genome shotgun (WGS) entry which is preliminary data.</text>
</comment>
<dbReference type="InterPro" id="IPR002748">
    <property type="entry name" value="CbiD"/>
</dbReference>
<evidence type="ECO:0000256" key="5">
    <source>
        <dbReference type="HAMAP-Rule" id="MF_00787"/>
    </source>
</evidence>
<organism evidence="7 10">
    <name type="scientific">Flavonifractor plautii</name>
    <name type="common">Fusobacterium plautii</name>
    <dbReference type="NCBI Taxonomy" id="292800"/>
    <lineage>
        <taxon>Bacteria</taxon>
        <taxon>Bacillati</taxon>
        <taxon>Bacillota</taxon>
        <taxon>Clostridia</taxon>
        <taxon>Eubacteriales</taxon>
        <taxon>Oscillospiraceae</taxon>
        <taxon>Flavonifractor</taxon>
    </lineage>
</organism>
<evidence type="ECO:0000313" key="9">
    <source>
        <dbReference type="Proteomes" id="UP000429811"/>
    </source>
</evidence>
<reference evidence="6" key="2">
    <citation type="submission" date="2023-01" db="EMBL/GenBank/DDBJ databases">
        <title>Human gut microbiome strain richness.</title>
        <authorList>
            <person name="Chen-Liaw A."/>
        </authorList>
    </citation>
    <scope>NUCLEOTIDE SEQUENCE</scope>
    <source>
        <strain evidence="6">1001287st1_F4_1001285I_161205</strain>
    </source>
</reference>
<dbReference type="AlphaFoldDB" id="A0A174T7C1"/>
<evidence type="ECO:0000313" key="8">
    <source>
        <dbReference type="EMBL" id="MSB48440.1"/>
    </source>
</evidence>
<dbReference type="EMBL" id="WKPR01000006">
    <property type="protein sequence ID" value="MSB19433.1"/>
    <property type="molecule type" value="Genomic_DNA"/>
</dbReference>
<evidence type="ECO:0000313" key="10">
    <source>
        <dbReference type="Proteomes" id="UP000434475"/>
    </source>
</evidence>
<dbReference type="RefSeq" id="WP_055271012.1">
    <property type="nucleotide sequence ID" value="NZ_BAABZG010000001.1"/>
</dbReference>
<sequence length="378" mass="38769">MGKLELYIPVGRERLRCGYTTGTCAAAAAAGAAALLLEGAALPAVHIDTPAGVRVEAELLEHAAGEGWAACAVRKDGGDDPDVTDGALICARVERSTGPGIAIDGGQGVGRVTRPGLDQPVGEAAINSTPRRMIQEQLEAAAARAGYAGGLRAVISVPTGEALAGRTFNPRLGIEGGISILGTSGIVRPMSEAALLDSLYLEMDQQRAAGARDIVVTPGNYGEAFAREKLGLSLARWCTCSNYIGAAIDHAAGAGFRSVLLVGHLGKLIKVSAGCMNTHSKVADARRETLAAHAALAGGDRALVKALFDSPTTDAGVELLRGAGLLEPVMDSIAGELDAQLKRRAGPELAIEGIFFSNQYGILGKTPGAEALLALHRA</sequence>
<name>A0A174T7C1_FLAPL</name>
<dbReference type="PIRSF" id="PIRSF026782">
    <property type="entry name" value="CbiD"/>
    <property type="match status" value="1"/>
</dbReference>
<dbReference type="Gene3D" id="3.30.2110.10">
    <property type="entry name" value="CbiD-like"/>
    <property type="match status" value="1"/>
</dbReference>
<dbReference type="UniPathway" id="UPA00148">
    <property type="reaction ID" value="UER00227"/>
</dbReference>
<dbReference type="InterPro" id="IPR036074">
    <property type="entry name" value="CbiD_sf"/>
</dbReference>
<dbReference type="NCBIfam" id="TIGR00312">
    <property type="entry name" value="cbiD"/>
    <property type="match status" value="1"/>
</dbReference>
<dbReference type="EMBL" id="JAQLWV010000021">
    <property type="protein sequence ID" value="MDB7934168.1"/>
    <property type="molecule type" value="Genomic_DNA"/>
</dbReference>
<keyword evidence="1 5" id="KW-0169">Cobalamin biosynthesis</keyword>
<dbReference type="Proteomes" id="UP001211173">
    <property type="component" value="Unassembled WGS sequence"/>
</dbReference>
<comment type="function">
    <text evidence="5">Catalyzes the methylation of C-1 in cobalt-precorrin-5B to form cobalt-precorrin-6A.</text>
</comment>
<evidence type="ECO:0000256" key="3">
    <source>
        <dbReference type="ARBA" id="ARBA00022679"/>
    </source>
</evidence>
<dbReference type="SUPFAM" id="SSF111342">
    <property type="entry name" value="CbiD-like"/>
    <property type="match status" value="1"/>
</dbReference>
<protein>
    <recommendedName>
        <fullName evidence="5">Cobalt-precorrin-5B C(1)-methyltransferase</fullName>
        <ecNumber evidence="5">2.1.1.195</ecNumber>
    </recommendedName>
    <alternativeName>
        <fullName evidence="5">Cobalt-precorrin-6A synthase</fullName>
    </alternativeName>
</protein>
<dbReference type="Pfam" id="PF01888">
    <property type="entry name" value="CbiD"/>
    <property type="match status" value="1"/>
</dbReference>
<proteinExistence type="inferred from homology"/>
<evidence type="ECO:0000313" key="7">
    <source>
        <dbReference type="EMBL" id="MSB19433.1"/>
    </source>
</evidence>
<dbReference type="GO" id="GO:0008168">
    <property type="term" value="F:methyltransferase activity"/>
    <property type="evidence" value="ECO:0007669"/>
    <property type="project" value="UniProtKB-UniRule"/>
</dbReference>
<evidence type="ECO:0000313" key="6">
    <source>
        <dbReference type="EMBL" id="MDB7934168.1"/>
    </source>
</evidence>
<dbReference type="PANTHER" id="PTHR35863:SF1">
    <property type="entry name" value="COBALT-PRECORRIN-5B C(1)-METHYLTRANSFERASE"/>
    <property type="match status" value="1"/>
</dbReference>
<comment type="catalytic activity">
    <reaction evidence="5">
        <text>Co-precorrin-5B + S-adenosyl-L-methionine = Co-precorrin-6A + S-adenosyl-L-homocysteine</text>
        <dbReference type="Rhea" id="RHEA:26285"/>
        <dbReference type="ChEBI" id="CHEBI:57856"/>
        <dbReference type="ChEBI" id="CHEBI:59789"/>
        <dbReference type="ChEBI" id="CHEBI:60063"/>
        <dbReference type="ChEBI" id="CHEBI:60064"/>
        <dbReference type="EC" id="2.1.1.195"/>
    </reaction>
</comment>
<gene>
    <name evidence="5 7" type="primary">cbiD</name>
    <name evidence="8" type="ORF">GKE90_06960</name>
    <name evidence="7" type="ORF">GKE97_07870</name>
    <name evidence="6" type="ORF">PNE06_13885</name>
</gene>
<dbReference type="HAMAP" id="MF_00787">
    <property type="entry name" value="CbiD"/>
    <property type="match status" value="1"/>
</dbReference>
<keyword evidence="4 5" id="KW-0949">S-adenosyl-L-methionine</keyword>
<keyword evidence="3 5" id="KW-0808">Transferase</keyword>
<comment type="similarity">
    <text evidence="5">Belongs to the CbiD family.</text>
</comment>
<dbReference type="Proteomes" id="UP000429811">
    <property type="component" value="Unassembled WGS sequence"/>
</dbReference>
<evidence type="ECO:0000256" key="4">
    <source>
        <dbReference type="ARBA" id="ARBA00022691"/>
    </source>
</evidence>
<accession>A0A174T7C1</accession>
<evidence type="ECO:0000256" key="1">
    <source>
        <dbReference type="ARBA" id="ARBA00022573"/>
    </source>
</evidence>
<comment type="pathway">
    <text evidence="5">Cofactor biosynthesis; adenosylcobalamin biosynthesis; cob(II)yrinate a,c-diamide from sirohydrochlorin (anaerobic route): step 6/10.</text>
</comment>
<dbReference type="GO" id="GO:0032259">
    <property type="term" value="P:methylation"/>
    <property type="evidence" value="ECO:0007669"/>
    <property type="project" value="UniProtKB-KW"/>
</dbReference>
<dbReference type="GO" id="GO:0019251">
    <property type="term" value="P:anaerobic cobalamin biosynthetic process"/>
    <property type="evidence" value="ECO:0007669"/>
    <property type="project" value="UniProtKB-UniRule"/>
</dbReference>
<dbReference type="PANTHER" id="PTHR35863">
    <property type="entry name" value="COBALT-PRECORRIN-5B C(1)-METHYLTRANSFERASE"/>
    <property type="match status" value="1"/>
</dbReference>
<dbReference type="EMBL" id="WKPO01000007">
    <property type="protein sequence ID" value="MSB48440.1"/>
    <property type="molecule type" value="Genomic_DNA"/>
</dbReference>